<keyword evidence="5" id="KW-0326">Glycosidase</keyword>
<accession>W9YG03</accession>
<keyword evidence="9" id="KW-1185">Reference proteome</keyword>
<dbReference type="InterPro" id="IPR000757">
    <property type="entry name" value="Beta-glucanase-like"/>
</dbReference>
<dbReference type="FunFam" id="2.60.120.200:FF:000114">
    <property type="entry name" value="Probable endo-1,3(4)-beta-glucanase NFIA_089530"/>
    <property type="match status" value="1"/>
</dbReference>
<dbReference type="RefSeq" id="XP_007724606.1">
    <property type="nucleotide sequence ID" value="XM_007726416.1"/>
</dbReference>
<dbReference type="PANTHER" id="PTHR10963">
    <property type="entry name" value="GLYCOSYL HYDROLASE-RELATED"/>
    <property type="match status" value="1"/>
</dbReference>
<feature type="signal peptide" evidence="6">
    <location>
        <begin position="1"/>
        <end position="18"/>
    </location>
</feature>
<evidence type="ECO:0000313" key="9">
    <source>
        <dbReference type="Proteomes" id="UP000019484"/>
    </source>
</evidence>
<comment type="similarity">
    <text evidence="2">Belongs to the glycosyl hydrolase 16 family.</text>
</comment>
<evidence type="ECO:0000313" key="8">
    <source>
        <dbReference type="EMBL" id="EXJ88600.1"/>
    </source>
</evidence>
<gene>
    <name evidence="8" type="ORF">A1O1_05530</name>
</gene>
<dbReference type="InterPro" id="IPR050546">
    <property type="entry name" value="Glycosyl_Hydrlase_16"/>
</dbReference>
<organism evidence="8 9">
    <name type="scientific">Capronia coronata CBS 617.96</name>
    <dbReference type="NCBI Taxonomy" id="1182541"/>
    <lineage>
        <taxon>Eukaryota</taxon>
        <taxon>Fungi</taxon>
        <taxon>Dikarya</taxon>
        <taxon>Ascomycota</taxon>
        <taxon>Pezizomycotina</taxon>
        <taxon>Eurotiomycetes</taxon>
        <taxon>Chaetothyriomycetidae</taxon>
        <taxon>Chaetothyriales</taxon>
        <taxon>Herpotrichiellaceae</taxon>
        <taxon>Capronia</taxon>
    </lineage>
</organism>
<dbReference type="Pfam" id="PF26113">
    <property type="entry name" value="GH16_XgeA"/>
    <property type="match status" value="1"/>
</dbReference>
<dbReference type="GO" id="GO:0052861">
    <property type="term" value="F:endo-1,3(4)-beta-glucanase activity"/>
    <property type="evidence" value="ECO:0007669"/>
    <property type="project" value="UniProtKB-EC"/>
</dbReference>
<evidence type="ECO:0000256" key="5">
    <source>
        <dbReference type="ARBA" id="ARBA00023295"/>
    </source>
</evidence>
<dbReference type="InterPro" id="IPR013320">
    <property type="entry name" value="ConA-like_dom_sf"/>
</dbReference>
<comment type="caution">
    <text evidence="8">The sequence shown here is derived from an EMBL/GenBank/DDBJ whole genome shotgun (WGS) entry which is preliminary data.</text>
</comment>
<dbReference type="GO" id="GO:0009251">
    <property type="term" value="P:glucan catabolic process"/>
    <property type="evidence" value="ECO:0007669"/>
    <property type="project" value="TreeGrafter"/>
</dbReference>
<dbReference type="Gene3D" id="2.60.120.200">
    <property type="match status" value="1"/>
</dbReference>
<dbReference type="GeneID" id="19160405"/>
<dbReference type="EMBL" id="AMWN01000004">
    <property type="protein sequence ID" value="EXJ88600.1"/>
    <property type="molecule type" value="Genomic_DNA"/>
</dbReference>
<evidence type="ECO:0000256" key="2">
    <source>
        <dbReference type="ARBA" id="ARBA00006865"/>
    </source>
</evidence>
<keyword evidence="4" id="KW-0378">Hydrolase</keyword>
<dbReference type="AlphaFoldDB" id="W9YG03"/>
<keyword evidence="6" id="KW-0732">Signal</keyword>
<dbReference type="SUPFAM" id="SSF49899">
    <property type="entry name" value="Concanavalin A-like lectins/glucanases"/>
    <property type="match status" value="1"/>
</dbReference>
<dbReference type="HOGENOM" id="CLU_016972_4_3_1"/>
<reference evidence="8 9" key="1">
    <citation type="submission" date="2013-03" db="EMBL/GenBank/DDBJ databases">
        <title>The Genome Sequence of Capronia coronata CBS 617.96.</title>
        <authorList>
            <consortium name="The Broad Institute Genomics Platform"/>
            <person name="Cuomo C."/>
            <person name="de Hoog S."/>
            <person name="Gorbushina A."/>
            <person name="Walker B."/>
            <person name="Young S.K."/>
            <person name="Zeng Q."/>
            <person name="Gargeya S."/>
            <person name="Fitzgerald M."/>
            <person name="Haas B."/>
            <person name="Abouelleil A."/>
            <person name="Allen A.W."/>
            <person name="Alvarado L."/>
            <person name="Arachchi H.M."/>
            <person name="Berlin A.M."/>
            <person name="Chapman S.B."/>
            <person name="Gainer-Dewar J."/>
            <person name="Goldberg J."/>
            <person name="Griggs A."/>
            <person name="Gujja S."/>
            <person name="Hansen M."/>
            <person name="Howarth C."/>
            <person name="Imamovic A."/>
            <person name="Ireland A."/>
            <person name="Larimer J."/>
            <person name="McCowan C."/>
            <person name="Murphy C."/>
            <person name="Pearson M."/>
            <person name="Poon T.W."/>
            <person name="Priest M."/>
            <person name="Roberts A."/>
            <person name="Saif S."/>
            <person name="Shea T."/>
            <person name="Sisk P."/>
            <person name="Sykes S."/>
            <person name="Wortman J."/>
            <person name="Nusbaum C."/>
            <person name="Birren B."/>
        </authorList>
    </citation>
    <scope>NUCLEOTIDE SEQUENCE [LARGE SCALE GENOMIC DNA]</scope>
    <source>
        <strain evidence="8 9">CBS 617.96</strain>
    </source>
</reference>
<evidence type="ECO:0000259" key="7">
    <source>
        <dbReference type="PROSITE" id="PS51762"/>
    </source>
</evidence>
<evidence type="ECO:0000256" key="1">
    <source>
        <dbReference type="ARBA" id="ARBA00000124"/>
    </source>
</evidence>
<dbReference type="eggNOG" id="ENOG502QUM3">
    <property type="taxonomic scope" value="Eukaryota"/>
</dbReference>
<dbReference type="Proteomes" id="UP000019484">
    <property type="component" value="Unassembled WGS sequence"/>
</dbReference>
<evidence type="ECO:0000256" key="3">
    <source>
        <dbReference type="ARBA" id="ARBA00012599"/>
    </source>
</evidence>
<dbReference type="EC" id="3.2.1.6" evidence="3"/>
<comment type="catalytic activity">
    <reaction evidence="1">
        <text>Endohydrolysis of (1-&gt;3)- or (1-&gt;4)-linkages in beta-D-glucans when the glucose residue whose reducing group is involved in the linkage to be hydrolyzed is itself substituted at C-3.</text>
        <dbReference type="EC" id="3.2.1.6"/>
    </reaction>
</comment>
<name>W9YG03_9EURO</name>
<dbReference type="PROSITE" id="PS51762">
    <property type="entry name" value="GH16_2"/>
    <property type="match status" value="1"/>
</dbReference>
<feature type="domain" description="GH16" evidence="7">
    <location>
        <begin position="15"/>
        <end position="279"/>
    </location>
</feature>
<sequence>MLASILLALAGLVSLSTAGYVLEDDYTTDEFFSMFNFFTDADPTNGYVTYVDENTAQNGGMISTTNGSIYMGVDYTNVATGSGRNSVRLTSKKSYTHGLIVLDLSHMPGGVCGTWPAFWTVGPNWPEAGEIDIIEGVNLQLGNSMALHTTPGCSITHNGLFSGVIATPNCDVNAAGQPTNAGCAIVTPNLASFGNGFNLGQGGVYATEWTSAGINIWFFPRSAIPSDLASGNPDPSNWGSPTAAFGGGCEIDDFFNSHQIVFDTTFCGDWAGNVWSADPICGAKAPSCQNYVQNNPSAFADAYWSINSLKVYQGSSSGSANGTVSSAPQSATVSASAGVSSASGLPGVSVSVPLLPTPASASGIPTTGFSRGGNGRPTKTWGVAANFAAGVAGSEQTQTPTTEDGASPTVAADAAVTESPDGGVVFAADAAADDDSADFTEYVTVTAVTYEYFGGKDKKKREPHAAAEVAVEKRVPGPIDANVEARSQEAAHLLKHRRSHGNVHRRHLLRHGLSAAKLVEE</sequence>
<dbReference type="STRING" id="1182541.W9YG03"/>
<protein>
    <recommendedName>
        <fullName evidence="3">endo-1,3(4)-beta-glucanase</fullName>
        <ecNumber evidence="3">3.2.1.6</ecNumber>
    </recommendedName>
</protein>
<proteinExistence type="inferred from homology"/>
<dbReference type="OrthoDB" id="192832at2759"/>
<evidence type="ECO:0000256" key="6">
    <source>
        <dbReference type="SAM" id="SignalP"/>
    </source>
</evidence>
<feature type="chain" id="PRO_5004934560" description="endo-1,3(4)-beta-glucanase" evidence="6">
    <location>
        <begin position="19"/>
        <end position="521"/>
    </location>
</feature>
<dbReference type="CDD" id="cd02181">
    <property type="entry name" value="GH16_fungal_Lam16A_glucanase"/>
    <property type="match status" value="1"/>
</dbReference>
<dbReference type="PANTHER" id="PTHR10963:SF24">
    <property type="entry name" value="GLYCOSIDASE C21B10.07-RELATED"/>
    <property type="match status" value="1"/>
</dbReference>
<evidence type="ECO:0000256" key="4">
    <source>
        <dbReference type="ARBA" id="ARBA00022801"/>
    </source>
</evidence>